<dbReference type="AlphaFoldDB" id="A0A834XC75"/>
<comment type="caution">
    <text evidence="1">The sequence shown here is derived from an EMBL/GenBank/DDBJ whole genome shotgun (WGS) entry which is preliminary data.</text>
</comment>
<reference evidence="1" key="1">
    <citation type="submission" date="2020-09" db="EMBL/GenBank/DDBJ databases">
        <title>Genome-Enabled Discovery of Anthraquinone Biosynthesis in Senna tora.</title>
        <authorList>
            <person name="Kang S.-H."/>
            <person name="Pandey R.P."/>
            <person name="Lee C.-M."/>
            <person name="Sim J.-S."/>
            <person name="Jeong J.-T."/>
            <person name="Choi B.-S."/>
            <person name="Jung M."/>
            <person name="Ginzburg D."/>
            <person name="Zhao K."/>
            <person name="Won S.Y."/>
            <person name="Oh T.-J."/>
            <person name="Yu Y."/>
            <person name="Kim N.-H."/>
            <person name="Lee O.R."/>
            <person name="Lee T.-H."/>
            <person name="Bashyal P."/>
            <person name="Kim T.-S."/>
            <person name="Lee W.-H."/>
            <person name="Kawkins C."/>
            <person name="Kim C.-K."/>
            <person name="Kim J.S."/>
            <person name="Ahn B.O."/>
            <person name="Rhee S.Y."/>
            <person name="Sohng J.K."/>
        </authorList>
    </citation>
    <scope>NUCLEOTIDE SEQUENCE</scope>
    <source>
        <tissue evidence="1">Leaf</tissue>
    </source>
</reference>
<dbReference type="Proteomes" id="UP000634136">
    <property type="component" value="Unassembled WGS sequence"/>
</dbReference>
<keyword evidence="2" id="KW-1185">Reference proteome</keyword>
<dbReference type="EMBL" id="JAAIUW010000002">
    <property type="protein sequence ID" value="KAF7842334.1"/>
    <property type="molecule type" value="Genomic_DNA"/>
</dbReference>
<name>A0A834XC75_9FABA</name>
<protein>
    <submittedName>
        <fullName evidence="1">Uncharacterized protein</fullName>
    </submittedName>
</protein>
<evidence type="ECO:0000313" key="1">
    <source>
        <dbReference type="EMBL" id="KAF7842334.1"/>
    </source>
</evidence>
<evidence type="ECO:0000313" key="2">
    <source>
        <dbReference type="Proteomes" id="UP000634136"/>
    </source>
</evidence>
<gene>
    <name evidence="1" type="ORF">G2W53_004632</name>
</gene>
<sequence>MRYASSSQTDTGSDFKLIEVTKDSYSSGNPSRLHCIFSCSETSLPMAAKASVSSLAVVVAAVEERRRREDCLERELIAPP</sequence>
<organism evidence="1 2">
    <name type="scientific">Senna tora</name>
    <dbReference type="NCBI Taxonomy" id="362788"/>
    <lineage>
        <taxon>Eukaryota</taxon>
        <taxon>Viridiplantae</taxon>
        <taxon>Streptophyta</taxon>
        <taxon>Embryophyta</taxon>
        <taxon>Tracheophyta</taxon>
        <taxon>Spermatophyta</taxon>
        <taxon>Magnoliopsida</taxon>
        <taxon>eudicotyledons</taxon>
        <taxon>Gunneridae</taxon>
        <taxon>Pentapetalae</taxon>
        <taxon>rosids</taxon>
        <taxon>fabids</taxon>
        <taxon>Fabales</taxon>
        <taxon>Fabaceae</taxon>
        <taxon>Caesalpinioideae</taxon>
        <taxon>Cassia clade</taxon>
        <taxon>Senna</taxon>
    </lineage>
</organism>
<proteinExistence type="predicted"/>
<accession>A0A834XC75</accession>